<sequence length="572" mass="65045">MLDEGADVRVLAEAFMVNARHWRSLKAGQCTLPADIVEFKRQGEDDWYGPGLVACFQRMDLINALDRMELREGQAYRPMDRTFPVSYCTQLSGSSVEMAIVLGPATLRNGSTSRSKVVPLYSARLASKRDMKRLFLLRHHIVANVIREEAMLEDFVTQFAGELPDPRDDLWKKHYCVCKRIDDGAQYVECHQCARWCHPSCIEMAQLPAQDEAWYCSECSKSAREERKRKGEQGGPDDNDDDDDDDDKREEEKKRKREHKQQQQGQQQQNEKQRPDTRRRKHKRADRGQQHDEEIGPVPRTHGAGVPIRQLARTKRSQVWLLRSAEGDLLVLKLVRDVVKGKQEAGILKRLQGVTRHIPRFLTSGLFECGKEWYHGLVLGCIEHEEAYRQPDSTFASYVFQLLSALRELHELGVVHHDISHNNVLYSIPTGELTIIDFEVATNRRLGSTWSEFAPVGTPGYLAPELLDSCGWCPQVSHKIDIWAAGVLIAWQLLNVPMPDDQVNQEVSRMSFEEVAQWAQASAGPACTVGPQLTRARWGLVTQLLCIDPERRLDAASACQLFPSAWGTTQQL</sequence>
<evidence type="ECO:0000259" key="6">
    <source>
        <dbReference type="PROSITE" id="PS50011"/>
    </source>
</evidence>
<feature type="domain" description="PHD-type" evidence="7">
    <location>
        <begin position="173"/>
        <end position="222"/>
    </location>
</feature>
<dbReference type="InterPro" id="IPR008266">
    <property type="entry name" value="Tyr_kinase_AS"/>
</dbReference>
<dbReference type="SMART" id="SM00220">
    <property type="entry name" value="S_TKc"/>
    <property type="match status" value="1"/>
</dbReference>
<feature type="domain" description="Protein kinase" evidence="6">
    <location>
        <begin position="305"/>
        <end position="567"/>
    </location>
</feature>
<dbReference type="PROSITE" id="PS50016">
    <property type="entry name" value="ZF_PHD_2"/>
    <property type="match status" value="1"/>
</dbReference>
<keyword evidence="1" id="KW-0479">Metal-binding</keyword>
<keyword evidence="2 4" id="KW-0863">Zinc-finger</keyword>
<evidence type="ECO:0000256" key="5">
    <source>
        <dbReference type="SAM" id="MobiDB-lite"/>
    </source>
</evidence>
<keyword evidence="3" id="KW-0862">Zinc</keyword>
<dbReference type="InterPro" id="IPR001965">
    <property type="entry name" value="Znf_PHD"/>
</dbReference>
<dbReference type="PANTHER" id="PTHR44167">
    <property type="entry name" value="OVARIAN-SPECIFIC SERINE/THREONINE-PROTEIN KINASE LOK-RELATED"/>
    <property type="match status" value="1"/>
</dbReference>
<dbReference type="SMART" id="SM00249">
    <property type="entry name" value="PHD"/>
    <property type="match status" value="1"/>
</dbReference>
<dbReference type="InterPro" id="IPR019787">
    <property type="entry name" value="Znf_PHD-finger"/>
</dbReference>
<dbReference type="GO" id="GO:0005737">
    <property type="term" value="C:cytoplasm"/>
    <property type="evidence" value="ECO:0007669"/>
    <property type="project" value="TreeGrafter"/>
</dbReference>
<dbReference type="Pfam" id="PF00628">
    <property type="entry name" value="PHD"/>
    <property type="match status" value="1"/>
</dbReference>
<dbReference type="GeneID" id="14911280"/>
<dbReference type="SUPFAM" id="SSF56112">
    <property type="entry name" value="Protein kinase-like (PK-like)"/>
    <property type="match status" value="1"/>
</dbReference>
<dbReference type="InterPro" id="IPR000719">
    <property type="entry name" value="Prot_kinase_dom"/>
</dbReference>
<proteinExistence type="predicted"/>
<evidence type="ECO:0000313" key="8">
    <source>
        <dbReference type="EMBL" id="ELR10868.1"/>
    </source>
</evidence>
<reference evidence="8 9" key="1">
    <citation type="journal article" date="2013" name="Genome Biol.">
        <title>Genome of Acanthamoeba castellanii highlights extensive lateral gene transfer and early evolution of tyrosine kinase signaling.</title>
        <authorList>
            <person name="Clarke M."/>
            <person name="Lohan A.J."/>
            <person name="Liu B."/>
            <person name="Lagkouvardos I."/>
            <person name="Roy S."/>
            <person name="Zafar N."/>
            <person name="Bertelli C."/>
            <person name="Schilde C."/>
            <person name="Kianianmomeni A."/>
            <person name="Burglin T.R."/>
            <person name="Frech C."/>
            <person name="Turcotte B."/>
            <person name="Kopec K.O."/>
            <person name="Synnott J.M."/>
            <person name="Choo C."/>
            <person name="Paponov I."/>
            <person name="Finkler A."/>
            <person name="Soon Heng Tan C."/>
            <person name="Hutchins A.P."/>
            <person name="Weinmeier T."/>
            <person name="Rattei T."/>
            <person name="Chu J.S."/>
            <person name="Gimenez G."/>
            <person name="Irimia M."/>
            <person name="Rigden D.J."/>
            <person name="Fitzpatrick D.A."/>
            <person name="Lorenzo-Morales J."/>
            <person name="Bateman A."/>
            <person name="Chiu C.H."/>
            <person name="Tang P."/>
            <person name="Hegemann P."/>
            <person name="Fromm H."/>
            <person name="Raoult D."/>
            <person name="Greub G."/>
            <person name="Miranda-Saavedra D."/>
            <person name="Chen N."/>
            <person name="Nash P."/>
            <person name="Ginger M.L."/>
            <person name="Horn M."/>
            <person name="Schaap P."/>
            <person name="Caler L."/>
            <person name="Loftus B."/>
        </authorList>
    </citation>
    <scope>NUCLEOTIDE SEQUENCE [LARGE SCALE GENOMIC DNA]</scope>
    <source>
        <strain evidence="8 9">Neff</strain>
    </source>
</reference>
<dbReference type="RefSeq" id="XP_004332881.1">
    <property type="nucleotide sequence ID" value="XM_004332833.1"/>
</dbReference>
<evidence type="ECO:0000256" key="3">
    <source>
        <dbReference type="ARBA" id="ARBA00022833"/>
    </source>
</evidence>
<dbReference type="EMBL" id="KB008172">
    <property type="protein sequence ID" value="ELR10868.1"/>
    <property type="molecule type" value="Genomic_DNA"/>
</dbReference>
<dbReference type="OrthoDB" id="4062651at2759"/>
<dbReference type="InterPro" id="IPR013083">
    <property type="entry name" value="Znf_RING/FYVE/PHD"/>
</dbReference>
<dbReference type="Gene3D" id="3.30.40.10">
    <property type="entry name" value="Zinc/RING finger domain, C3HC4 (zinc finger)"/>
    <property type="match status" value="1"/>
</dbReference>
<dbReference type="AlphaFoldDB" id="L8GDS2"/>
<dbReference type="Proteomes" id="UP000011083">
    <property type="component" value="Unassembled WGS sequence"/>
</dbReference>
<dbReference type="VEuPathDB" id="AmoebaDB:ACA1_181210"/>
<evidence type="ECO:0000313" key="9">
    <source>
        <dbReference type="Proteomes" id="UP000011083"/>
    </source>
</evidence>
<dbReference type="GO" id="GO:0005634">
    <property type="term" value="C:nucleus"/>
    <property type="evidence" value="ECO:0007669"/>
    <property type="project" value="TreeGrafter"/>
</dbReference>
<gene>
    <name evidence="8" type="ORF">ACA1_181210</name>
</gene>
<feature type="compositionally biased region" description="Acidic residues" evidence="5">
    <location>
        <begin position="235"/>
        <end position="249"/>
    </location>
</feature>
<dbReference type="SUPFAM" id="SSF57903">
    <property type="entry name" value="FYVE/PHD zinc finger"/>
    <property type="match status" value="1"/>
</dbReference>
<name>L8GDS2_ACACF</name>
<dbReference type="GO" id="GO:0005524">
    <property type="term" value="F:ATP binding"/>
    <property type="evidence" value="ECO:0007669"/>
    <property type="project" value="InterPro"/>
</dbReference>
<dbReference type="GO" id="GO:0044773">
    <property type="term" value="P:mitotic DNA damage checkpoint signaling"/>
    <property type="evidence" value="ECO:0007669"/>
    <property type="project" value="TreeGrafter"/>
</dbReference>
<dbReference type="InterPro" id="IPR011009">
    <property type="entry name" value="Kinase-like_dom_sf"/>
</dbReference>
<dbReference type="KEGG" id="acan:ACA1_181210"/>
<dbReference type="Pfam" id="PF00069">
    <property type="entry name" value="Pkinase"/>
    <property type="match status" value="1"/>
</dbReference>
<organism evidence="8 9">
    <name type="scientific">Acanthamoeba castellanii (strain ATCC 30010 / Neff)</name>
    <dbReference type="NCBI Taxonomy" id="1257118"/>
    <lineage>
        <taxon>Eukaryota</taxon>
        <taxon>Amoebozoa</taxon>
        <taxon>Discosea</taxon>
        <taxon>Longamoebia</taxon>
        <taxon>Centramoebida</taxon>
        <taxon>Acanthamoebidae</taxon>
        <taxon>Acanthamoeba</taxon>
    </lineage>
</organism>
<accession>L8GDS2</accession>
<dbReference type="GO" id="GO:0004674">
    <property type="term" value="F:protein serine/threonine kinase activity"/>
    <property type="evidence" value="ECO:0007669"/>
    <property type="project" value="TreeGrafter"/>
</dbReference>
<feature type="region of interest" description="Disordered" evidence="5">
    <location>
        <begin position="225"/>
        <end position="309"/>
    </location>
</feature>
<dbReference type="PROSITE" id="PS50011">
    <property type="entry name" value="PROTEIN_KINASE_DOM"/>
    <property type="match status" value="1"/>
</dbReference>
<dbReference type="InterPro" id="IPR011011">
    <property type="entry name" value="Znf_FYVE_PHD"/>
</dbReference>
<dbReference type="PANTHER" id="PTHR44167:SF31">
    <property type="entry name" value="PROTEIN CBG02007"/>
    <property type="match status" value="1"/>
</dbReference>
<evidence type="ECO:0000259" key="7">
    <source>
        <dbReference type="PROSITE" id="PS50016"/>
    </source>
</evidence>
<evidence type="ECO:0000256" key="4">
    <source>
        <dbReference type="PROSITE-ProRule" id="PRU00146"/>
    </source>
</evidence>
<dbReference type="Gene3D" id="1.10.510.10">
    <property type="entry name" value="Transferase(Phosphotransferase) domain 1"/>
    <property type="match status" value="1"/>
</dbReference>
<keyword evidence="9" id="KW-1185">Reference proteome</keyword>
<evidence type="ECO:0000256" key="2">
    <source>
        <dbReference type="ARBA" id="ARBA00022771"/>
    </source>
</evidence>
<dbReference type="PROSITE" id="PS00109">
    <property type="entry name" value="PROTEIN_KINASE_TYR"/>
    <property type="match status" value="1"/>
</dbReference>
<dbReference type="GO" id="GO:0008270">
    <property type="term" value="F:zinc ion binding"/>
    <property type="evidence" value="ECO:0007669"/>
    <property type="project" value="UniProtKB-KW"/>
</dbReference>
<evidence type="ECO:0000256" key="1">
    <source>
        <dbReference type="ARBA" id="ARBA00022723"/>
    </source>
</evidence>
<protein>
    <submittedName>
        <fullName evidence="8">PHDfinger domain containing protein</fullName>
    </submittedName>
</protein>